<reference evidence="3" key="2">
    <citation type="submission" date="2021-09" db="EMBL/GenBank/DDBJ databases">
        <authorList>
            <person name="Jia N."/>
            <person name="Wang J."/>
            <person name="Shi W."/>
            <person name="Du L."/>
            <person name="Sun Y."/>
            <person name="Zhan W."/>
            <person name="Jiang J."/>
            <person name="Wang Q."/>
            <person name="Zhang B."/>
            <person name="Ji P."/>
            <person name="Sakyi L.B."/>
            <person name="Cui X."/>
            <person name="Yuan T."/>
            <person name="Jiang B."/>
            <person name="Yang W."/>
            <person name="Lam T.T.-Y."/>
            <person name="Chang Q."/>
            <person name="Ding S."/>
            <person name="Wang X."/>
            <person name="Zhu J."/>
            <person name="Ruan X."/>
            <person name="Zhao L."/>
            <person name="Wei J."/>
            <person name="Que T."/>
            <person name="Du C."/>
            <person name="Cheng J."/>
            <person name="Dai P."/>
            <person name="Han X."/>
            <person name="Huang E."/>
            <person name="Gao Y."/>
            <person name="Liu J."/>
            <person name="Shao H."/>
            <person name="Ye R."/>
            <person name="Li L."/>
            <person name="Wei W."/>
            <person name="Wang X."/>
            <person name="Wang C."/>
            <person name="Huo Q."/>
            <person name="Li W."/>
            <person name="Guo W."/>
            <person name="Chen H."/>
            <person name="Chen S."/>
            <person name="Zhou L."/>
            <person name="Zhou L."/>
            <person name="Ni X."/>
            <person name="Tian J."/>
            <person name="Zhou Y."/>
            <person name="Sheng Y."/>
            <person name="Liu T."/>
            <person name="Pan Y."/>
            <person name="Xia L."/>
            <person name="Li J."/>
            <person name="Zhao F."/>
            <person name="Cao W."/>
        </authorList>
    </citation>
    <scope>NUCLEOTIDE SEQUENCE</scope>
    <source>
        <strain evidence="3">Rmic-2018</strain>
        <tissue evidence="3">Larvae</tissue>
    </source>
</reference>
<dbReference type="SUPFAM" id="SSF74788">
    <property type="entry name" value="Cullin repeat-like"/>
    <property type="match status" value="1"/>
</dbReference>
<keyword evidence="4" id="KW-1185">Reference proteome</keyword>
<gene>
    <name evidence="3" type="ORF">HPB51_024233</name>
</gene>
<evidence type="ECO:0000313" key="4">
    <source>
        <dbReference type="Proteomes" id="UP000821866"/>
    </source>
</evidence>
<dbReference type="Pfam" id="PF00888">
    <property type="entry name" value="Cullin"/>
    <property type="match status" value="1"/>
</dbReference>
<evidence type="ECO:0000256" key="1">
    <source>
        <dbReference type="ARBA" id="ARBA00006019"/>
    </source>
</evidence>
<dbReference type="Proteomes" id="UP000821866">
    <property type="component" value="Unassembled WGS sequence"/>
</dbReference>
<protein>
    <recommendedName>
        <fullName evidence="2">Cullin N-terminal domain-containing protein</fullName>
    </recommendedName>
</protein>
<comment type="similarity">
    <text evidence="1">Belongs to the cullin family.</text>
</comment>
<organism evidence="3 4">
    <name type="scientific">Rhipicephalus microplus</name>
    <name type="common">Cattle tick</name>
    <name type="synonym">Boophilus microplus</name>
    <dbReference type="NCBI Taxonomy" id="6941"/>
    <lineage>
        <taxon>Eukaryota</taxon>
        <taxon>Metazoa</taxon>
        <taxon>Ecdysozoa</taxon>
        <taxon>Arthropoda</taxon>
        <taxon>Chelicerata</taxon>
        <taxon>Arachnida</taxon>
        <taxon>Acari</taxon>
        <taxon>Parasitiformes</taxon>
        <taxon>Ixodida</taxon>
        <taxon>Ixodoidea</taxon>
        <taxon>Ixodidae</taxon>
        <taxon>Rhipicephalinae</taxon>
        <taxon>Rhipicephalus</taxon>
        <taxon>Boophilus</taxon>
    </lineage>
</organism>
<dbReference type="Gene3D" id="1.20.1310.10">
    <property type="entry name" value="Cullin Repeats"/>
    <property type="match status" value="1"/>
</dbReference>
<feature type="domain" description="Cullin N-terminal" evidence="2">
    <location>
        <begin position="31"/>
        <end position="85"/>
    </location>
</feature>
<evidence type="ECO:0000259" key="2">
    <source>
        <dbReference type="Pfam" id="PF00888"/>
    </source>
</evidence>
<dbReference type="VEuPathDB" id="VectorBase:LOC119169299"/>
<reference evidence="3" key="1">
    <citation type="journal article" date="2020" name="Cell">
        <title>Large-Scale Comparative Analyses of Tick Genomes Elucidate Their Genetic Diversity and Vector Capacities.</title>
        <authorList>
            <consortium name="Tick Genome and Microbiome Consortium (TIGMIC)"/>
            <person name="Jia N."/>
            <person name="Wang J."/>
            <person name="Shi W."/>
            <person name="Du L."/>
            <person name="Sun Y."/>
            <person name="Zhan W."/>
            <person name="Jiang J.F."/>
            <person name="Wang Q."/>
            <person name="Zhang B."/>
            <person name="Ji P."/>
            <person name="Bell-Sakyi L."/>
            <person name="Cui X.M."/>
            <person name="Yuan T.T."/>
            <person name="Jiang B.G."/>
            <person name="Yang W.F."/>
            <person name="Lam T.T."/>
            <person name="Chang Q.C."/>
            <person name="Ding S.J."/>
            <person name="Wang X.J."/>
            <person name="Zhu J.G."/>
            <person name="Ruan X.D."/>
            <person name="Zhao L."/>
            <person name="Wei J.T."/>
            <person name="Ye R.Z."/>
            <person name="Que T.C."/>
            <person name="Du C.H."/>
            <person name="Zhou Y.H."/>
            <person name="Cheng J.X."/>
            <person name="Dai P.F."/>
            <person name="Guo W.B."/>
            <person name="Han X.H."/>
            <person name="Huang E.J."/>
            <person name="Li L.F."/>
            <person name="Wei W."/>
            <person name="Gao Y.C."/>
            <person name="Liu J.Z."/>
            <person name="Shao H.Z."/>
            <person name="Wang X."/>
            <person name="Wang C.C."/>
            <person name="Yang T.C."/>
            <person name="Huo Q.B."/>
            <person name="Li W."/>
            <person name="Chen H.Y."/>
            <person name="Chen S.E."/>
            <person name="Zhou L.G."/>
            <person name="Ni X.B."/>
            <person name="Tian J.H."/>
            <person name="Sheng Y."/>
            <person name="Liu T."/>
            <person name="Pan Y.S."/>
            <person name="Xia L.Y."/>
            <person name="Li J."/>
            <person name="Zhao F."/>
            <person name="Cao W.C."/>
        </authorList>
    </citation>
    <scope>NUCLEOTIDE SEQUENCE</scope>
    <source>
        <strain evidence="3">Rmic-2018</strain>
    </source>
</reference>
<name>A0A9J6DXD6_RHIMP</name>
<proteinExistence type="inferred from homology"/>
<dbReference type="AlphaFoldDB" id="A0A9J6DXD6"/>
<evidence type="ECO:0000313" key="3">
    <source>
        <dbReference type="EMBL" id="KAH8026734.1"/>
    </source>
</evidence>
<dbReference type="InterPro" id="IPR001373">
    <property type="entry name" value="Cullin_N"/>
</dbReference>
<dbReference type="InterPro" id="IPR016159">
    <property type="entry name" value="Cullin_repeat-like_dom_sf"/>
</dbReference>
<sequence length="91" mass="10675">MAWLSNKKNAKVGRFLISAPQVDDRRTERLWLPLRRAFDEILDKRNTDQQFNQLYKDAYALVIRNEGERLYYGLREAAQEQLVNKAPPPVG</sequence>
<accession>A0A9J6DXD6</accession>
<comment type="caution">
    <text evidence="3">The sequence shown here is derived from an EMBL/GenBank/DDBJ whole genome shotgun (WGS) entry which is preliminary data.</text>
</comment>
<dbReference type="EMBL" id="JABSTU010000007">
    <property type="protein sequence ID" value="KAH8026734.1"/>
    <property type="molecule type" value="Genomic_DNA"/>
</dbReference>